<gene>
    <name evidence="3" type="ORF">QO192_09470</name>
</gene>
<dbReference type="InterPro" id="IPR013762">
    <property type="entry name" value="Integrase-like_cat_sf"/>
</dbReference>
<dbReference type="EMBL" id="JASMRN010000006">
    <property type="protein sequence ID" value="MEZ7515506.1"/>
    <property type="molecule type" value="Genomic_DNA"/>
</dbReference>
<dbReference type="InterPro" id="IPR002104">
    <property type="entry name" value="Integrase_catalytic"/>
</dbReference>
<organism evidence="3 4">
    <name type="scientific">Flavobacterium frigidarium</name>
    <dbReference type="NCBI Taxonomy" id="99286"/>
    <lineage>
        <taxon>Bacteria</taxon>
        <taxon>Pseudomonadati</taxon>
        <taxon>Bacteroidota</taxon>
        <taxon>Flavobacteriia</taxon>
        <taxon>Flavobacteriales</taxon>
        <taxon>Flavobacteriaceae</taxon>
        <taxon>Flavobacterium</taxon>
    </lineage>
</organism>
<dbReference type="Pfam" id="PF00589">
    <property type="entry name" value="Phage_integrase"/>
    <property type="match status" value="1"/>
</dbReference>
<reference evidence="3 4" key="1">
    <citation type="submission" date="2023-05" db="EMBL/GenBank/DDBJ databases">
        <title>Adaptations of aquatic viruses from atmosphere-close ecosystems of the Central Arctic Ocean.</title>
        <authorList>
            <person name="Rahlff J."/>
            <person name="Holmfeldt K."/>
        </authorList>
    </citation>
    <scope>NUCLEOTIDE SEQUENCE [LARGE SCALE GENOMIC DNA]</scope>
    <source>
        <strain evidence="3 4">Arc14</strain>
    </source>
</reference>
<proteinExistence type="predicted"/>
<feature type="domain" description="Tyr recombinase" evidence="2">
    <location>
        <begin position="1"/>
        <end position="77"/>
    </location>
</feature>
<dbReference type="Proteomes" id="UP001568894">
    <property type="component" value="Unassembled WGS sequence"/>
</dbReference>
<keyword evidence="4" id="KW-1185">Reference proteome</keyword>
<evidence type="ECO:0000259" key="2">
    <source>
        <dbReference type="PROSITE" id="PS51898"/>
    </source>
</evidence>
<protein>
    <submittedName>
        <fullName evidence="3">Tyrosine-type recombinase/integrase</fullName>
    </submittedName>
</protein>
<name>A0ABV4KFH7_9FLAO</name>
<sequence length="77" mass="8872">MSKSEVWSMLQGAKLLKHKILIGLLYGCGLRCMEARSVRLQDLDFDRKQLKVVQGKGKKDRYVPLSVHLIRGVKKYI</sequence>
<evidence type="ECO:0000313" key="3">
    <source>
        <dbReference type="EMBL" id="MEZ7515506.1"/>
    </source>
</evidence>
<accession>A0ABV4KFH7</accession>
<dbReference type="SUPFAM" id="SSF56349">
    <property type="entry name" value="DNA breaking-rejoining enzymes"/>
    <property type="match status" value="1"/>
</dbReference>
<keyword evidence="1" id="KW-0233">DNA recombination</keyword>
<evidence type="ECO:0000313" key="4">
    <source>
        <dbReference type="Proteomes" id="UP001568894"/>
    </source>
</evidence>
<evidence type="ECO:0000256" key="1">
    <source>
        <dbReference type="ARBA" id="ARBA00023172"/>
    </source>
</evidence>
<dbReference type="InterPro" id="IPR011010">
    <property type="entry name" value="DNA_brk_join_enz"/>
</dbReference>
<comment type="caution">
    <text evidence="3">The sequence shown here is derived from an EMBL/GenBank/DDBJ whole genome shotgun (WGS) entry which is preliminary data.</text>
</comment>
<dbReference type="PROSITE" id="PS51898">
    <property type="entry name" value="TYR_RECOMBINASE"/>
    <property type="match status" value="1"/>
</dbReference>
<dbReference type="Gene3D" id="1.10.443.10">
    <property type="entry name" value="Intergrase catalytic core"/>
    <property type="match status" value="1"/>
</dbReference>